<comment type="caution">
    <text evidence="1">The sequence shown here is derived from an EMBL/GenBank/DDBJ whole genome shotgun (WGS) entry which is preliminary data.</text>
</comment>
<gene>
    <name evidence="1" type="ORF">FGL98_14330</name>
</gene>
<keyword evidence="1" id="KW-0378">Hydrolase</keyword>
<keyword evidence="1" id="KW-0645">Protease</keyword>
<keyword evidence="1" id="KW-0031">Aminopeptidase</keyword>
<proteinExistence type="predicted"/>
<reference evidence="1 2" key="1">
    <citation type="submission" date="2019-05" db="EMBL/GenBank/DDBJ databases">
        <authorList>
            <person name="Lee S.D."/>
        </authorList>
    </citation>
    <scope>NUCLEOTIDE SEQUENCE [LARGE SCALE GENOMIC DNA]</scope>
    <source>
        <strain evidence="1 2">C5-26</strain>
    </source>
</reference>
<protein>
    <submittedName>
        <fullName evidence="1">Methionine aminopeptidase</fullName>
    </submittedName>
</protein>
<dbReference type="EMBL" id="VCQV01000020">
    <property type="protein sequence ID" value="TWP35295.1"/>
    <property type="molecule type" value="Genomic_DNA"/>
</dbReference>
<reference evidence="1 2" key="2">
    <citation type="submission" date="2019-08" db="EMBL/GenBank/DDBJ databases">
        <title>Jejuicoccus antrihumi gen. nov., sp. nov., a new member of the family Dermacoccaceae isolated from a cave.</title>
        <authorList>
            <person name="Schumann P."/>
            <person name="Kim I.S."/>
        </authorList>
    </citation>
    <scope>NUCLEOTIDE SEQUENCE [LARGE SCALE GENOMIC DNA]</scope>
    <source>
        <strain evidence="1 2">C5-26</strain>
    </source>
</reference>
<evidence type="ECO:0000313" key="1">
    <source>
        <dbReference type="EMBL" id="TWP35295.1"/>
    </source>
</evidence>
<accession>A0A563DYM6</accession>
<evidence type="ECO:0000313" key="2">
    <source>
        <dbReference type="Proteomes" id="UP000320244"/>
    </source>
</evidence>
<dbReference type="GO" id="GO:0004177">
    <property type="term" value="F:aminopeptidase activity"/>
    <property type="evidence" value="ECO:0007669"/>
    <property type="project" value="UniProtKB-KW"/>
</dbReference>
<dbReference type="Proteomes" id="UP000320244">
    <property type="component" value="Unassembled WGS sequence"/>
</dbReference>
<dbReference type="AlphaFoldDB" id="A0A563DYM6"/>
<keyword evidence="2" id="KW-1185">Reference proteome</keyword>
<name>A0A563DYM6_9MICO</name>
<organism evidence="1 2">
    <name type="scientific">Leekyejoonella antrihumi</name>
    <dbReference type="NCBI Taxonomy" id="1660198"/>
    <lineage>
        <taxon>Bacteria</taxon>
        <taxon>Bacillati</taxon>
        <taxon>Actinomycetota</taxon>
        <taxon>Actinomycetes</taxon>
        <taxon>Micrococcales</taxon>
        <taxon>Dermacoccaceae</taxon>
        <taxon>Leekyejoonella</taxon>
    </lineage>
</organism>
<dbReference type="OrthoDB" id="3268477at2"/>
<sequence length="58" mass="6808">MAYWYDVEKKEVVESDRGMFHGKLMGPYDTPEQARNALETAAQRTAQWDKDNEKWDNG</sequence>
<dbReference type="RefSeq" id="WP_146317594.1">
    <property type="nucleotide sequence ID" value="NZ_VCQV01000020.1"/>
</dbReference>